<name>A0A2B4S1R5_STYPI</name>
<comment type="similarity">
    <text evidence="1">Belongs to the dynein light chain Tctex-type family.</text>
</comment>
<dbReference type="AlphaFoldDB" id="A0A2B4S1R5"/>
<organism evidence="3 4">
    <name type="scientific">Stylophora pistillata</name>
    <name type="common">Smooth cauliflower coral</name>
    <dbReference type="NCBI Taxonomy" id="50429"/>
    <lineage>
        <taxon>Eukaryota</taxon>
        <taxon>Metazoa</taxon>
        <taxon>Cnidaria</taxon>
        <taxon>Anthozoa</taxon>
        <taxon>Hexacorallia</taxon>
        <taxon>Scleractinia</taxon>
        <taxon>Astrocoeniina</taxon>
        <taxon>Pocilloporidae</taxon>
        <taxon>Stylophora</taxon>
    </lineage>
</organism>
<dbReference type="GO" id="GO:0007018">
    <property type="term" value="P:microtubule-based movement"/>
    <property type="evidence" value="ECO:0007669"/>
    <property type="project" value="TreeGrafter"/>
</dbReference>
<dbReference type="InterPro" id="IPR005334">
    <property type="entry name" value="Tctex-1-like"/>
</dbReference>
<feature type="region of interest" description="Disordered" evidence="2">
    <location>
        <begin position="14"/>
        <end position="39"/>
    </location>
</feature>
<dbReference type="CDD" id="cd21451">
    <property type="entry name" value="DLC-like_TCTEX1D"/>
    <property type="match status" value="1"/>
</dbReference>
<proteinExistence type="inferred from homology"/>
<dbReference type="Pfam" id="PF03645">
    <property type="entry name" value="Tctex-1"/>
    <property type="match status" value="1"/>
</dbReference>
<gene>
    <name evidence="3" type="primary">tctex1d1</name>
    <name evidence="3" type="ORF">AWC38_SpisGene12968</name>
</gene>
<sequence length="194" mass="21681">MFLLLSPIVSGGALMSGKEDSTQETDSGPEKPAASAHKARRSSLFEVGFPVQRDRGSSIVSIPNIVPSQLHTLHQKVNYENTFKMEPDKRFHMSEVKEILDETLSSSLKGVKYDAIKCRTLSKSLSHTICERVKLLGFTRFKIVSSVSIGQIKGQDVRIASRFLWDEKHDSWVDAVFTNSEIFAVAVVYGVYQE</sequence>
<dbReference type="STRING" id="50429.A0A2B4S1R5"/>
<protein>
    <submittedName>
        <fullName evidence="3">Tctex1 domain-containing protein 1</fullName>
    </submittedName>
</protein>
<comment type="caution">
    <text evidence="3">The sequence shown here is derived from an EMBL/GenBank/DDBJ whole genome shotgun (WGS) entry which is preliminary data.</text>
</comment>
<dbReference type="PANTHER" id="PTHR21255">
    <property type="entry name" value="T-COMPLEX-ASSOCIATED-TESTIS-EXPRESSED 1/ DYNEIN LIGHT CHAIN"/>
    <property type="match status" value="1"/>
</dbReference>
<dbReference type="InterPro" id="IPR038586">
    <property type="entry name" value="Tctex-1-like_sf"/>
</dbReference>
<dbReference type="PANTHER" id="PTHR21255:SF65">
    <property type="entry name" value="TCTEX1 DOMAIN-CONTAINING PROTEIN 2"/>
    <property type="match status" value="1"/>
</dbReference>
<accession>A0A2B4S1R5</accession>
<dbReference type="GO" id="GO:0005737">
    <property type="term" value="C:cytoplasm"/>
    <property type="evidence" value="ECO:0007669"/>
    <property type="project" value="TreeGrafter"/>
</dbReference>
<evidence type="ECO:0000256" key="2">
    <source>
        <dbReference type="SAM" id="MobiDB-lite"/>
    </source>
</evidence>
<evidence type="ECO:0000313" key="3">
    <source>
        <dbReference type="EMBL" id="PFX22517.1"/>
    </source>
</evidence>
<dbReference type="Proteomes" id="UP000225706">
    <property type="component" value="Unassembled WGS sequence"/>
</dbReference>
<evidence type="ECO:0000313" key="4">
    <source>
        <dbReference type="Proteomes" id="UP000225706"/>
    </source>
</evidence>
<dbReference type="GO" id="GO:0045505">
    <property type="term" value="F:dynein intermediate chain binding"/>
    <property type="evidence" value="ECO:0007669"/>
    <property type="project" value="TreeGrafter"/>
</dbReference>
<dbReference type="EMBL" id="LSMT01000237">
    <property type="protein sequence ID" value="PFX22517.1"/>
    <property type="molecule type" value="Genomic_DNA"/>
</dbReference>
<keyword evidence="4" id="KW-1185">Reference proteome</keyword>
<dbReference type="Gene3D" id="3.30.1140.40">
    <property type="entry name" value="Tctex-1"/>
    <property type="match status" value="1"/>
</dbReference>
<dbReference type="GO" id="GO:0005868">
    <property type="term" value="C:cytoplasmic dynein complex"/>
    <property type="evidence" value="ECO:0007669"/>
    <property type="project" value="TreeGrafter"/>
</dbReference>
<reference evidence="4" key="1">
    <citation type="journal article" date="2017" name="bioRxiv">
        <title>Comparative analysis of the genomes of Stylophora pistillata and Acropora digitifera provides evidence for extensive differences between species of corals.</title>
        <authorList>
            <person name="Voolstra C.R."/>
            <person name="Li Y."/>
            <person name="Liew Y.J."/>
            <person name="Baumgarten S."/>
            <person name="Zoccola D."/>
            <person name="Flot J.-F."/>
            <person name="Tambutte S."/>
            <person name="Allemand D."/>
            <person name="Aranda M."/>
        </authorList>
    </citation>
    <scope>NUCLEOTIDE SEQUENCE [LARGE SCALE GENOMIC DNA]</scope>
</reference>
<evidence type="ECO:0000256" key="1">
    <source>
        <dbReference type="ARBA" id="ARBA00005361"/>
    </source>
</evidence>
<dbReference type="OrthoDB" id="10248487at2759"/>